<dbReference type="PROSITE" id="PS50911">
    <property type="entry name" value="CHAP"/>
    <property type="match status" value="1"/>
</dbReference>
<evidence type="ECO:0000313" key="2">
    <source>
        <dbReference type="EMBL" id="QVM86081.1"/>
    </source>
</evidence>
<feature type="domain" description="Peptidase C51" evidence="1">
    <location>
        <begin position="10"/>
        <end position="131"/>
    </location>
</feature>
<evidence type="ECO:0000259" key="1">
    <source>
        <dbReference type="PROSITE" id="PS50911"/>
    </source>
</evidence>
<dbReference type="Proteomes" id="UP000677126">
    <property type="component" value="Chromosome"/>
</dbReference>
<dbReference type="InterPro" id="IPR007921">
    <property type="entry name" value="CHAP_dom"/>
</dbReference>
<sequence>MAFSLAAWGLFTAPAGARADISEVRERASSGLLECVPFAREVSGIRLSGDAHTWWTQAKGRYARGHTPRVGAVMAIRPHGNSHNGHVAMVSEVIDSRTVLLTHANWSYPGKVERDVAALDVSPNGDWSEVRIWYGPSQTLGAAHWPVDGFIYNAAPHTQLARTGTASANRSEDTRTIRAASSSRSDPIGTIIAGAF</sequence>
<dbReference type="InterPro" id="IPR038765">
    <property type="entry name" value="Papain-like_cys_pep_sf"/>
</dbReference>
<reference evidence="2 3" key="1">
    <citation type="journal article" date="2021" name="Int. J. Syst. Evol. Microbiol.">
        <title>Novosphingobium decolorationis sp. nov., an aniline blue-decolourizing bacterium isolated from East Pacific sediment.</title>
        <authorList>
            <person name="Chen X."/>
            <person name="Dong B."/>
            <person name="Chen T."/>
            <person name="Ren N."/>
            <person name="Wang J."/>
            <person name="Xu Y."/>
            <person name="Yang J."/>
            <person name="Zhu S."/>
            <person name="Chen J."/>
        </authorList>
    </citation>
    <scope>NUCLEOTIDE SEQUENCE [LARGE SCALE GENOMIC DNA]</scope>
    <source>
        <strain evidence="2 3">502str22</strain>
    </source>
</reference>
<gene>
    <name evidence="2" type="ORF">HT578_06770</name>
</gene>
<dbReference type="Pfam" id="PF05257">
    <property type="entry name" value="CHAP"/>
    <property type="match status" value="1"/>
</dbReference>
<organism evidence="2 3">
    <name type="scientific">Novosphingobium decolorationis</name>
    <dbReference type="NCBI Taxonomy" id="2698673"/>
    <lineage>
        <taxon>Bacteria</taxon>
        <taxon>Pseudomonadati</taxon>
        <taxon>Pseudomonadota</taxon>
        <taxon>Alphaproteobacteria</taxon>
        <taxon>Sphingomonadales</taxon>
        <taxon>Sphingomonadaceae</taxon>
        <taxon>Novosphingobium</taxon>
    </lineage>
</organism>
<dbReference type="EMBL" id="CP054856">
    <property type="protein sequence ID" value="QVM86081.1"/>
    <property type="molecule type" value="Genomic_DNA"/>
</dbReference>
<dbReference type="Gene3D" id="3.90.1720.10">
    <property type="entry name" value="endopeptidase domain like (from Nostoc punctiforme)"/>
    <property type="match status" value="1"/>
</dbReference>
<keyword evidence="3" id="KW-1185">Reference proteome</keyword>
<protein>
    <submittedName>
        <fullName evidence="2">CHAP domain-containing protein</fullName>
    </submittedName>
</protein>
<name>A0ABX8EDD7_9SPHN</name>
<dbReference type="SUPFAM" id="SSF54001">
    <property type="entry name" value="Cysteine proteinases"/>
    <property type="match status" value="1"/>
</dbReference>
<evidence type="ECO:0000313" key="3">
    <source>
        <dbReference type="Proteomes" id="UP000677126"/>
    </source>
</evidence>
<accession>A0ABX8EDD7</accession>
<proteinExistence type="predicted"/>